<comment type="caution">
    <text evidence="2">The sequence shown here is derived from an EMBL/GenBank/DDBJ whole genome shotgun (WGS) entry which is preliminary data.</text>
</comment>
<evidence type="ECO:0000313" key="2">
    <source>
        <dbReference type="EMBL" id="VTJ67085.1"/>
    </source>
</evidence>
<keyword evidence="3" id="KW-1185">Reference proteome</keyword>
<evidence type="ECO:0000313" key="3">
    <source>
        <dbReference type="Proteomes" id="UP000335636"/>
    </source>
</evidence>
<feature type="non-terminal residue" evidence="2">
    <location>
        <position position="1"/>
    </location>
</feature>
<feature type="non-terminal residue" evidence="2">
    <location>
        <position position="71"/>
    </location>
</feature>
<dbReference type="AlphaFoldDB" id="A0A5E4BCL3"/>
<name>A0A5E4BCL3_MARMO</name>
<reference evidence="2" key="1">
    <citation type="submission" date="2019-04" db="EMBL/GenBank/DDBJ databases">
        <authorList>
            <person name="Alioto T."/>
            <person name="Alioto T."/>
        </authorList>
    </citation>
    <scope>NUCLEOTIDE SEQUENCE [LARGE SCALE GENOMIC DNA]</scope>
</reference>
<dbReference type="Proteomes" id="UP000335636">
    <property type="component" value="Unassembled WGS sequence"/>
</dbReference>
<organism evidence="2 3">
    <name type="scientific">Marmota monax</name>
    <name type="common">Woodchuck</name>
    <dbReference type="NCBI Taxonomy" id="9995"/>
    <lineage>
        <taxon>Eukaryota</taxon>
        <taxon>Metazoa</taxon>
        <taxon>Chordata</taxon>
        <taxon>Craniata</taxon>
        <taxon>Vertebrata</taxon>
        <taxon>Euteleostomi</taxon>
        <taxon>Mammalia</taxon>
        <taxon>Eutheria</taxon>
        <taxon>Euarchontoglires</taxon>
        <taxon>Glires</taxon>
        <taxon>Rodentia</taxon>
        <taxon>Sciuromorpha</taxon>
        <taxon>Sciuridae</taxon>
        <taxon>Xerinae</taxon>
        <taxon>Marmotini</taxon>
        <taxon>Marmota</taxon>
    </lineage>
</organism>
<dbReference type="EMBL" id="CABDUW010000361">
    <property type="protein sequence ID" value="VTJ67085.1"/>
    <property type="molecule type" value="Genomic_DNA"/>
</dbReference>
<proteinExistence type="predicted"/>
<gene>
    <name evidence="2" type="ORF">MONAX_5E012542</name>
</gene>
<protein>
    <submittedName>
        <fullName evidence="2">Uncharacterized protein</fullName>
    </submittedName>
</protein>
<evidence type="ECO:0000256" key="1">
    <source>
        <dbReference type="SAM" id="MobiDB-lite"/>
    </source>
</evidence>
<sequence length="71" mass="8298">TLRSTLPCTDIRVDSVFLRSTPLNRSVTEFFIFPEVYIESPSRERVHSESKLRGHTSPSHPPHWYIKENES</sequence>
<accession>A0A5E4BCL3</accession>
<feature type="region of interest" description="Disordered" evidence="1">
    <location>
        <begin position="44"/>
        <end position="71"/>
    </location>
</feature>